<sequence length="398" mass="46345">MYSAKLRIRTDYVQNDGRSSIFLDVRVSPGPEGRKKIPLEIFWPVALFDGHAGKCLPQGPQDEQCEANNLLLGQKLGRANDVFVEYRLRKQPLTIERFLYEFENPLSKTDFLLYFEQKLQERLRLKVITQSTYDVQARALARVREFSGGKLAILAFFSLDRTWAQKFDTWLKNTYGNGLNTRWARHKDVTTYLHLAELDEIQFVNPYLYFKKKSTDGSWKPLRPESIQKLYAYYPTASGPERCALQKYLVACAANLRISDLNRACRHNLIGDELVYVQHKNRRFNRIHRLPLTPTALTIIQEALREHPHRERIFGDQSEQAGNRILKRIAHKLEIPERIHFHSGRETFGTEFIANGGQLPVLKELMGHAKISSTMRYVHVREEQKREQVVLVDKMFSA</sequence>
<dbReference type="PANTHER" id="PTHR30349">
    <property type="entry name" value="PHAGE INTEGRASE-RELATED"/>
    <property type="match status" value="1"/>
</dbReference>
<evidence type="ECO:0000256" key="2">
    <source>
        <dbReference type="ARBA" id="ARBA00023172"/>
    </source>
</evidence>
<dbReference type="GO" id="GO:0015074">
    <property type="term" value="P:DNA integration"/>
    <property type="evidence" value="ECO:0007669"/>
    <property type="project" value="InterPro"/>
</dbReference>
<dbReference type="Gene3D" id="1.10.150.130">
    <property type="match status" value="1"/>
</dbReference>
<organism evidence="4 5">
    <name type="scientific">Hymenobacter metallilatus</name>
    <dbReference type="NCBI Taxonomy" id="2493666"/>
    <lineage>
        <taxon>Bacteria</taxon>
        <taxon>Pseudomonadati</taxon>
        <taxon>Bacteroidota</taxon>
        <taxon>Cytophagia</taxon>
        <taxon>Cytophagales</taxon>
        <taxon>Hymenobacteraceae</taxon>
        <taxon>Hymenobacter</taxon>
    </lineage>
</organism>
<dbReference type="InterPro" id="IPR013762">
    <property type="entry name" value="Integrase-like_cat_sf"/>
</dbReference>
<protein>
    <recommendedName>
        <fullName evidence="3">Tyr recombinase domain-containing protein</fullName>
    </recommendedName>
</protein>
<keyword evidence="5" id="KW-1185">Reference proteome</keyword>
<keyword evidence="1" id="KW-0238">DNA-binding</keyword>
<name>A0A428IYV3_9BACT</name>
<dbReference type="InterPro" id="IPR011010">
    <property type="entry name" value="DNA_brk_join_enz"/>
</dbReference>
<dbReference type="InterPro" id="IPR002104">
    <property type="entry name" value="Integrase_catalytic"/>
</dbReference>
<dbReference type="EMBL" id="RWIS01000018">
    <property type="protein sequence ID" value="RSK24176.1"/>
    <property type="molecule type" value="Genomic_DNA"/>
</dbReference>
<feature type="domain" description="Tyr recombinase" evidence="3">
    <location>
        <begin position="217"/>
        <end position="390"/>
    </location>
</feature>
<dbReference type="GO" id="GO:0006310">
    <property type="term" value="P:DNA recombination"/>
    <property type="evidence" value="ECO:0007669"/>
    <property type="project" value="UniProtKB-KW"/>
</dbReference>
<dbReference type="InterPro" id="IPR050090">
    <property type="entry name" value="Tyrosine_recombinase_XerCD"/>
</dbReference>
<evidence type="ECO:0000313" key="5">
    <source>
        <dbReference type="Proteomes" id="UP000280066"/>
    </source>
</evidence>
<dbReference type="Pfam" id="PF13102">
    <property type="entry name" value="Phage_int_SAM_5"/>
    <property type="match status" value="1"/>
</dbReference>
<gene>
    <name evidence="4" type="ORF">EI290_20565</name>
</gene>
<dbReference type="InterPro" id="IPR025269">
    <property type="entry name" value="SAM-like_dom"/>
</dbReference>
<dbReference type="Gene3D" id="1.10.443.10">
    <property type="entry name" value="Intergrase catalytic core"/>
    <property type="match status" value="1"/>
</dbReference>
<dbReference type="GO" id="GO:0003677">
    <property type="term" value="F:DNA binding"/>
    <property type="evidence" value="ECO:0007669"/>
    <property type="project" value="UniProtKB-KW"/>
</dbReference>
<keyword evidence="2" id="KW-0233">DNA recombination</keyword>
<reference evidence="4 5" key="1">
    <citation type="submission" date="2018-12" db="EMBL/GenBank/DDBJ databases">
        <authorList>
            <person name="Feng G."/>
            <person name="Zhu H."/>
        </authorList>
    </citation>
    <scope>NUCLEOTIDE SEQUENCE [LARGE SCALE GENOMIC DNA]</scope>
    <source>
        <strain evidence="4 5">9PBR-2</strain>
    </source>
</reference>
<dbReference type="RefSeq" id="WP_125433532.1">
    <property type="nucleotide sequence ID" value="NZ_RWIS01000018.1"/>
</dbReference>
<dbReference type="Pfam" id="PF00589">
    <property type="entry name" value="Phage_integrase"/>
    <property type="match status" value="1"/>
</dbReference>
<evidence type="ECO:0000256" key="1">
    <source>
        <dbReference type="ARBA" id="ARBA00023125"/>
    </source>
</evidence>
<dbReference type="AlphaFoldDB" id="A0A428IYV3"/>
<dbReference type="Proteomes" id="UP000280066">
    <property type="component" value="Unassembled WGS sequence"/>
</dbReference>
<comment type="caution">
    <text evidence="4">The sequence shown here is derived from an EMBL/GenBank/DDBJ whole genome shotgun (WGS) entry which is preliminary data.</text>
</comment>
<evidence type="ECO:0000259" key="3">
    <source>
        <dbReference type="PROSITE" id="PS51898"/>
    </source>
</evidence>
<evidence type="ECO:0000313" key="4">
    <source>
        <dbReference type="EMBL" id="RSK24176.1"/>
    </source>
</evidence>
<dbReference type="PROSITE" id="PS51898">
    <property type="entry name" value="TYR_RECOMBINASE"/>
    <property type="match status" value="1"/>
</dbReference>
<dbReference type="SUPFAM" id="SSF56349">
    <property type="entry name" value="DNA breaking-rejoining enzymes"/>
    <property type="match status" value="1"/>
</dbReference>
<accession>A0A428IYV3</accession>
<proteinExistence type="predicted"/>
<dbReference type="InterPro" id="IPR010998">
    <property type="entry name" value="Integrase_recombinase_N"/>
</dbReference>
<dbReference type="OrthoDB" id="1098628at2"/>